<evidence type="ECO:0000313" key="5">
    <source>
        <dbReference type="Proteomes" id="UP000295375"/>
    </source>
</evidence>
<dbReference type="PROSITE" id="PS50404">
    <property type="entry name" value="GST_NTER"/>
    <property type="match status" value="1"/>
</dbReference>
<dbReference type="Gene3D" id="1.20.1050.10">
    <property type="match status" value="1"/>
</dbReference>
<dbReference type="AlphaFoldDB" id="A0A4R6USZ2"/>
<comment type="similarity">
    <text evidence="1">Belongs to the GST superfamily.</text>
</comment>
<dbReference type="CDD" id="cd03188">
    <property type="entry name" value="GST_C_Beta"/>
    <property type="match status" value="1"/>
</dbReference>
<feature type="domain" description="GST C-terminal" evidence="3">
    <location>
        <begin position="87"/>
        <end position="213"/>
    </location>
</feature>
<keyword evidence="5" id="KW-1185">Reference proteome</keyword>
<dbReference type="InterPro" id="IPR004045">
    <property type="entry name" value="Glutathione_S-Trfase_N"/>
</dbReference>
<dbReference type="OrthoDB" id="5740960at2"/>
<dbReference type="Gene3D" id="3.40.30.10">
    <property type="entry name" value="Glutaredoxin"/>
    <property type="match status" value="1"/>
</dbReference>
<dbReference type="PANTHER" id="PTHR44051">
    <property type="entry name" value="GLUTATHIONE S-TRANSFERASE-RELATED"/>
    <property type="match status" value="1"/>
</dbReference>
<feature type="domain" description="GST N-terminal" evidence="2">
    <location>
        <begin position="1"/>
        <end position="81"/>
    </location>
</feature>
<dbReference type="SFLD" id="SFLDG00358">
    <property type="entry name" value="Main_(cytGST)"/>
    <property type="match status" value="1"/>
</dbReference>
<evidence type="ECO:0000259" key="2">
    <source>
        <dbReference type="PROSITE" id="PS50404"/>
    </source>
</evidence>
<keyword evidence="4" id="KW-0808">Transferase</keyword>
<dbReference type="InterPro" id="IPR040079">
    <property type="entry name" value="Glutathione_S-Trfase"/>
</dbReference>
<name>A0A4R6USZ2_9GAMM</name>
<dbReference type="PROSITE" id="PS50405">
    <property type="entry name" value="GST_CTER"/>
    <property type="match status" value="1"/>
</dbReference>
<dbReference type="GO" id="GO:0016740">
    <property type="term" value="F:transferase activity"/>
    <property type="evidence" value="ECO:0007669"/>
    <property type="project" value="UniProtKB-KW"/>
</dbReference>
<dbReference type="InterPro" id="IPR004046">
    <property type="entry name" value="GST_C"/>
</dbReference>
<dbReference type="SUPFAM" id="SSF52833">
    <property type="entry name" value="Thioredoxin-like"/>
    <property type="match status" value="1"/>
</dbReference>
<dbReference type="SUPFAM" id="SSF47616">
    <property type="entry name" value="GST C-terminal domain-like"/>
    <property type="match status" value="1"/>
</dbReference>
<evidence type="ECO:0000256" key="1">
    <source>
        <dbReference type="RuleBase" id="RU003494"/>
    </source>
</evidence>
<sequence length="219" mass="24491">MIMQLYGFPGAASLAPRMVLEEIGANYEFVKLDNAAGEHRQPAYLKLNPYARVPTLVLEGTAIFESAAICLHLADLYPNAGLLPAPGTIKRAKAYQWLMLLTNSLQPALISFFYPERFAGEGNEVQAIKANAEQTAQRYFSQITEHLAQHGPYLLGEAPCVADFFLLMLTRWGRWFVEPPYRKYPALTALVDRLSERSAVQRTFQLEGIPAPYCLLPKA</sequence>
<dbReference type="Pfam" id="PF00043">
    <property type="entry name" value="GST_C"/>
    <property type="match status" value="1"/>
</dbReference>
<dbReference type="EMBL" id="SNYM01000002">
    <property type="protein sequence ID" value="TDQ50428.1"/>
    <property type="molecule type" value="Genomic_DNA"/>
</dbReference>
<dbReference type="InterPro" id="IPR010987">
    <property type="entry name" value="Glutathione-S-Trfase_C-like"/>
</dbReference>
<dbReference type="PANTHER" id="PTHR44051:SF21">
    <property type="entry name" value="GLUTATHIONE S-TRANSFERASE FAMILY PROTEIN"/>
    <property type="match status" value="1"/>
</dbReference>
<reference evidence="4 5" key="1">
    <citation type="submission" date="2019-03" db="EMBL/GenBank/DDBJ databases">
        <title>Genomic Encyclopedia of Type Strains, Phase IV (KMG-IV): sequencing the most valuable type-strain genomes for metagenomic binning, comparative biology and taxonomic classification.</title>
        <authorList>
            <person name="Goeker M."/>
        </authorList>
    </citation>
    <scope>NUCLEOTIDE SEQUENCE [LARGE SCALE GENOMIC DNA]</scope>
    <source>
        <strain evidence="4 5">DSM 103792</strain>
    </source>
</reference>
<dbReference type="InterPro" id="IPR036282">
    <property type="entry name" value="Glutathione-S-Trfase_C_sf"/>
</dbReference>
<accession>A0A4R6USZ2</accession>
<comment type="caution">
    <text evidence="4">The sequence shown here is derived from an EMBL/GenBank/DDBJ whole genome shotgun (WGS) entry which is preliminary data.</text>
</comment>
<proteinExistence type="inferred from homology"/>
<dbReference type="RefSeq" id="WP_133587581.1">
    <property type="nucleotide sequence ID" value="NZ_CP037953.1"/>
</dbReference>
<dbReference type="SFLD" id="SFLDG01150">
    <property type="entry name" value="Main.1:_Beta-like"/>
    <property type="match status" value="1"/>
</dbReference>
<organism evidence="4 5">
    <name type="scientific">Permianibacter aggregans</name>
    <dbReference type="NCBI Taxonomy" id="1510150"/>
    <lineage>
        <taxon>Bacteria</taxon>
        <taxon>Pseudomonadati</taxon>
        <taxon>Pseudomonadota</taxon>
        <taxon>Gammaproteobacteria</taxon>
        <taxon>Pseudomonadales</taxon>
        <taxon>Pseudomonadaceae</taxon>
        <taxon>Permianibacter</taxon>
    </lineage>
</organism>
<protein>
    <submittedName>
        <fullName evidence="4">Glutathione S-transferase</fullName>
    </submittedName>
</protein>
<evidence type="ECO:0000259" key="3">
    <source>
        <dbReference type="PROSITE" id="PS50405"/>
    </source>
</evidence>
<dbReference type="Pfam" id="PF02798">
    <property type="entry name" value="GST_N"/>
    <property type="match status" value="1"/>
</dbReference>
<dbReference type="SFLD" id="SFLDS00019">
    <property type="entry name" value="Glutathione_Transferase_(cytos"/>
    <property type="match status" value="1"/>
</dbReference>
<dbReference type="CDD" id="cd03057">
    <property type="entry name" value="GST_N_Beta"/>
    <property type="match status" value="1"/>
</dbReference>
<dbReference type="InterPro" id="IPR036249">
    <property type="entry name" value="Thioredoxin-like_sf"/>
</dbReference>
<gene>
    <name evidence="4" type="ORF">EV696_102109</name>
</gene>
<dbReference type="Proteomes" id="UP000295375">
    <property type="component" value="Unassembled WGS sequence"/>
</dbReference>
<evidence type="ECO:0000313" key="4">
    <source>
        <dbReference type="EMBL" id="TDQ50428.1"/>
    </source>
</evidence>